<accession>A0ABU0GPE1</accession>
<dbReference type="InterPro" id="IPR003749">
    <property type="entry name" value="ThiS/MoaD-like"/>
</dbReference>
<protein>
    <recommendedName>
        <fullName evidence="3">Molybdopterin synthase sulfur carrier subunit</fullName>
    </recommendedName>
</protein>
<keyword evidence="1" id="KW-0547">Nucleotide-binding</keyword>
<evidence type="ECO:0000256" key="2">
    <source>
        <dbReference type="ARBA" id="ARBA00024200"/>
    </source>
</evidence>
<proteinExistence type="inferred from homology"/>
<name>A0ABU0GPE1_9BACL</name>
<dbReference type="SUPFAM" id="SSF54285">
    <property type="entry name" value="MoaD/ThiS"/>
    <property type="match status" value="1"/>
</dbReference>
<dbReference type="InterPro" id="IPR012675">
    <property type="entry name" value="Beta-grasp_dom_sf"/>
</dbReference>
<comment type="caution">
    <text evidence="4">The sequence shown here is derived from an EMBL/GenBank/DDBJ whole genome shotgun (WGS) entry which is preliminary data.</text>
</comment>
<dbReference type="InterPro" id="IPR016155">
    <property type="entry name" value="Mopterin_synth/thiamin_S_b"/>
</dbReference>
<sequence length="77" mass="8312">MITVQYFAGVRNITDKTSEIFGFAEKSVGELQKLLEEKYGGLKGSSVQFAVNEEYVLSSELLKDGDIVALIPPVSGG</sequence>
<dbReference type="PANTHER" id="PTHR33359:SF1">
    <property type="entry name" value="MOLYBDOPTERIN SYNTHASE SULFUR CARRIER SUBUNIT"/>
    <property type="match status" value="1"/>
</dbReference>
<dbReference type="CDD" id="cd00754">
    <property type="entry name" value="Ubl_MoaD"/>
    <property type="match status" value="1"/>
</dbReference>
<dbReference type="EMBL" id="JAUSWB010000001">
    <property type="protein sequence ID" value="MDQ0427233.1"/>
    <property type="molecule type" value="Genomic_DNA"/>
</dbReference>
<dbReference type="Pfam" id="PF02597">
    <property type="entry name" value="ThiS"/>
    <property type="match status" value="1"/>
</dbReference>
<dbReference type="InterPro" id="IPR044672">
    <property type="entry name" value="MOCS2A"/>
</dbReference>
<dbReference type="RefSeq" id="WP_308785561.1">
    <property type="nucleotide sequence ID" value="NZ_JAUSWB010000001.1"/>
</dbReference>
<evidence type="ECO:0000256" key="3">
    <source>
        <dbReference type="ARBA" id="ARBA00024247"/>
    </source>
</evidence>
<dbReference type="Gene3D" id="3.10.20.30">
    <property type="match status" value="1"/>
</dbReference>
<gene>
    <name evidence="4" type="ORF">QOZ98_000058</name>
</gene>
<reference evidence="4 5" key="1">
    <citation type="submission" date="2023-07" db="EMBL/GenBank/DDBJ databases">
        <title>Genomic Encyclopedia of Type Strains, Phase IV (KMG-IV): sequencing the most valuable type-strain genomes for metagenomic binning, comparative biology and taxonomic classification.</title>
        <authorList>
            <person name="Goeker M."/>
        </authorList>
    </citation>
    <scope>NUCLEOTIDE SEQUENCE [LARGE SCALE GENOMIC DNA]</scope>
    <source>
        <strain evidence="4 5">DSM 16419</strain>
    </source>
</reference>
<organism evidence="4 5">
    <name type="scientific">Planomicrobium stackebrandtii</name>
    <dbReference type="NCBI Taxonomy" id="253160"/>
    <lineage>
        <taxon>Bacteria</taxon>
        <taxon>Bacillati</taxon>
        <taxon>Bacillota</taxon>
        <taxon>Bacilli</taxon>
        <taxon>Bacillales</taxon>
        <taxon>Caryophanaceae</taxon>
        <taxon>Planomicrobium</taxon>
    </lineage>
</organism>
<evidence type="ECO:0000313" key="4">
    <source>
        <dbReference type="EMBL" id="MDQ0427233.1"/>
    </source>
</evidence>
<keyword evidence="5" id="KW-1185">Reference proteome</keyword>
<dbReference type="Proteomes" id="UP001241988">
    <property type="component" value="Unassembled WGS sequence"/>
</dbReference>
<evidence type="ECO:0000256" key="1">
    <source>
        <dbReference type="ARBA" id="ARBA00022741"/>
    </source>
</evidence>
<dbReference type="PANTHER" id="PTHR33359">
    <property type="entry name" value="MOLYBDOPTERIN SYNTHASE SULFUR CARRIER SUBUNIT"/>
    <property type="match status" value="1"/>
</dbReference>
<comment type="similarity">
    <text evidence="2">Belongs to the MoaD family.</text>
</comment>
<evidence type="ECO:0000313" key="5">
    <source>
        <dbReference type="Proteomes" id="UP001241988"/>
    </source>
</evidence>